<comment type="caution">
    <text evidence="1">The sequence shown here is derived from an EMBL/GenBank/DDBJ whole genome shotgun (WGS) entry which is preliminary data.</text>
</comment>
<dbReference type="AlphaFoldDB" id="A0A6A5BJB5"/>
<gene>
    <name evidence="1" type="ORF">FDP41_006710</name>
</gene>
<dbReference type="VEuPathDB" id="AmoebaDB:NF0118520"/>
<dbReference type="VEuPathDB" id="AmoebaDB:NfTy_074740"/>
<keyword evidence="2" id="KW-1185">Reference proteome</keyword>
<proteinExistence type="predicted"/>
<accession>A0A6A5BJB5</accession>
<organism evidence="1 2">
    <name type="scientific">Naegleria fowleri</name>
    <name type="common">Brain eating amoeba</name>
    <dbReference type="NCBI Taxonomy" id="5763"/>
    <lineage>
        <taxon>Eukaryota</taxon>
        <taxon>Discoba</taxon>
        <taxon>Heterolobosea</taxon>
        <taxon>Tetramitia</taxon>
        <taxon>Eutetramitia</taxon>
        <taxon>Vahlkampfiidae</taxon>
        <taxon>Naegleria</taxon>
    </lineage>
</organism>
<dbReference type="EMBL" id="VFQX01000053">
    <property type="protein sequence ID" value="KAF0974100.1"/>
    <property type="molecule type" value="Genomic_DNA"/>
</dbReference>
<reference evidence="1 2" key="1">
    <citation type="journal article" date="2019" name="Sci. Rep.">
        <title>Nanopore sequencing improves the draft genome of the human pathogenic amoeba Naegleria fowleri.</title>
        <authorList>
            <person name="Liechti N."/>
            <person name="Schurch N."/>
            <person name="Bruggmann R."/>
            <person name="Wittwer M."/>
        </authorList>
    </citation>
    <scope>NUCLEOTIDE SEQUENCE [LARGE SCALE GENOMIC DNA]</scope>
    <source>
        <strain evidence="1 2">ATCC 30894</strain>
    </source>
</reference>
<dbReference type="Proteomes" id="UP000444721">
    <property type="component" value="Unassembled WGS sequence"/>
</dbReference>
<dbReference type="RefSeq" id="XP_044558813.1">
    <property type="nucleotide sequence ID" value="XM_044710375.1"/>
</dbReference>
<name>A0A6A5BJB5_NAEFO</name>
<evidence type="ECO:0000313" key="1">
    <source>
        <dbReference type="EMBL" id="KAF0974100.1"/>
    </source>
</evidence>
<evidence type="ECO:0000313" key="2">
    <source>
        <dbReference type="Proteomes" id="UP000444721"/>
    </source>
</evidence>
<protein>
    <submittedName>
        <fullName evidence="1">Uncharacterized protein</fullName>
    </submittedName>
</protein>
<dbReference type="VEuPathDB" id="AmoebaDB:FDP41_006710"/>
<dbReference type="GeneID" id="68113928"/>
<sequence>MEPTQYTPATLRLPLLRSIDIKEIMQEMGLLALYERNREFWNAIGVVPRHLQLALEGYEKKELKTLVDMDNADTVISTMYHIVTKAVQRQYESDLENPTNYFVELALRMLSG</sequence>